<proteinExistence type="predicted"/>
<evidence type="ECO:0000256" key="1">
    <source>
        <dbReference type="SAM" id="MobiDB-lite"/>
    </source>
</evidence>
<accession>A0ABR1GJX5</accession>
<feature type="region of interest" description="Disordered" evidence="1">
    <location>
        <begin position="1"/>
        <end position="72"/>
    </location>
</feature>
<feature type="compositionally biased region" description="Basic residues" evidence="1">
    <location>
        <begin position="13"/>
        <end position="25"/>
    </location>
</feature>
<dbReference type="PANTHER" id="PTHR21581:SF6">
    <property type="entry name" value="TRAFFICKING PROTEIN PARTICLE COMPLEX SUBUNIT 12"/>
    <property type="match status" value="1"/>
</dbReference>
<feature type="compositionally biased region" description="Low complexity" evidence="1">
    <location>
        <begin position="40"/>
        <end position="70"/>
    </location>
</feature>
<sequence>MSDPLRSPSQGHSRNKSVTKARPRSSTKGPLDAVDDPLTIRQAVAQSSQQAPPPRSRISSPPIRSSADSPVSQLGEARAKDFSFLLRPEIYHPLTPLNVPVAFRNSSKQPSPEAPLEELLAHGHFRAAAVAAVQELTGSGASGSIDPTDSNKIFGLLYTRLACLTLIDSTPLAAQEVKALQDLNDIRTYVDDTTGEHLVPWELRVLNVRLQALGFGDPRRAVMSYHDLAREARDNIAKASAKHDNSARELWKARLHDLGIQVAGALIEMDDLTGAAHHLSTLRDRGDGKMALTKALLWLHLGNADSARECAQQGTSNNQDADKIILALCDMADANYDSALEQWKDLKETTDDEMVGVNMGVCLLYLGRIQEGREILEGLVNSGLSSHTLLFNLSTMYELCTEKNRTLKLRLTERAAAMETSPAGWEKTNGDFKL</sequence>
<name>A0ABR1GJX5_9HYPO</name>
<keyword evidence="3" id="KW-1185">Reference proteome</keyword>
<evidence type="ECO:0000313" key="2">
    <source>
        <dbReference type="EMBL" id="KAK7398469.1"/>
    </source>
</evidence>
<organism evidence="2 3">
    <name type="scientific">Neonectria punicea</name>
    <dbReference type="NCBI Taxonomy" id="979145"/>
    <lineage>
        <taxon>Eukaryota</taxon>
        <taxon>Fungi</taxon>
        <taxon>Dikarya</taxon>
        <taxon>Ascomycota</taxon>
        <taxon>Pezizomycotina</taxon>
        <taxon>Sordariomycetes</taxon>
        <taxon>Hypocreomycetidae</taxon>
        <taxon>Hypocreales</taxon>
        <taxon>Nectriaceae</taxon>
        <taxon>Neonectria</taxon>
    </lineage>
</organism>
<dbReference type="PANTHER" id="PTHR21581">
    <property type="entry name" value="D-ALANYL-D-ALANINE CARBOXYPEPTIDASE"/>
    <property type="match status" value="1"/>
</dbReference>
<dbReference type="SUPFAM" id="SSF48452">
    <property type="entry name" value="TPR-like"/>
    <property type="match status" value="1"/>
</dbReference>
<evidence type="ECO:0000313" key="3">
    <source>
        <dbReference type="Proteomes" id="UP001498476"/>
    </source>
</evidence>
<evidence type="ECO:0008006" key="4">
    <source>
        <dbReference type="Google" id="ProtNLM"/>
    </source>
</evidence>
<protein>
    <recommendedName>
        <fullName evidence="4">Trafficking protein particle complex subunit 12</fullName>
    </recommendedName>
</protein>
<dbReference type="Proteomes" id="UP001498476">
    <property type="component" value="Unassembled WGS sequence"/>
</dbReference>
<reference evidence="2 3" key="1">
    <citation type="journal article" date="2025" name="Microbiol. Resour. Announc.">
        <title>Draft genome sequences for Neonectria magnoliae and Neonectria punicea, canker pathogens of Liriodendron tulipifera and Acer saccharum in West Virginia.</title>
        <authorList>
            <person name="Petronek H.M."/>
            <person name="Kasson M.T."/>
            <person name="Metheny A.M."/>
            <person name="Stauder C.M."/>
            <person name="Lovett B."/>
            <person name="Lynch S.C."/>
            <person name="Garnas J.R."/>
            <person name="Kasson L.R."/>
            <person name="Stajich J.E."/>
        </authorList>
    </citation>
    <scope>NUCLEOTIDE SEQUENCE [LARGE SCALE GENOMIC DNA]</scope>
    <source>
        <strain evidence="2 3">NRRL 64653</strain>
    </source>
</reference>
<dbReference type="EMBL" id="JAZAVJ010000334">
    <property type="protein sequence ID" value="KAK7398469.1"/>
    <property type="molecule type" value="Genomic_DNA"/>
</dbReference>
<dbReference type="InterPro" id="IPR011990">
    <property type="entry name" value="TPR-like_helical_dom_sf"/>
</dbReference>
<comment type="caution">
    <text evidence="2">The sequence shown here is derived from an EMBL/GenBank/DDBJ whole genome shotgun (WGS) entry which is preliminary data.</text>
</comment>
<dbReference type="Gene3D" id="1.25.40.10">
    <property type="entry name" value="Tetratricopeptide repeat domain"/>
    <property type="match status" value="1"/>
</dbReference>
<gene>
    <name evidence="2" type="ORF">QQX98_012156</name>
</gene>